<dbReference type="InterPro" id="IPR026350">
    <property type="entry name" value="GxxExxY"/>
</dbReference>
<name>A0A9D1D1J7_9FIRM</name>
<evidence type="ECO:0000313" key="1">
    <source>
        <dbReference type="EMBL" id="HIQ95809.1"/>
    </source>
</evidence>
<accession>A0A9D1D1J7</accession>
<sequence length="99" mass="11527">MLYLKPIINGVGNYYVESRTRNQERTDLIIDYMGEQFVVEMKIWHGNAYHERGEEQLAGYLDDYHLQVGYLLSFSFNKKKKIGVKEVRIGGKVLIEAVV</sequence>
<protein>
    <submittedName>
        <fullName evidence="1">9-O-acetyl-N-acetylneuraminate esterase</fullName>
    </submittedName>
</protein>
<dbReference type="AlphaFoldDB" id="A0A9D1D1J7"/>
<feature type="non-terminal residue" evidence="1">
    <location>
        <position position="1"/>
    </location>
</feature>
<dbReference type="Pfam" id="PF13366">
    <property type="entry name" value="PDDEXK_3"/>
    <property type="match status" value="1"/>
</dbReference>
<gene>
    <name evidence="1" type="ORF">IAB26_04530</name>
</gene>
<organism evidence="1 2">
    <name type="scientific">Candidatus Limivivens merdigallinarum</name>
    <dbReference type="NCBI Taxonomy" id="2840859"/>
    <lineage>
        <taxon>Bacteria</taxon>
        <taxon>Bacillati</taxon>
        <taxon>Bacillota</taxon>
        <taxon>Clostridia</taxon>
        <taxon>Lachnospirales</taxon>
        <taxon>Lachnospiraceae</taxon>
        <taxon>Lachnospiraceae incertae sedis</taxon>
        <taxon>Candidatus Limivivens</taxon>
    </lineage>
</organism>
<dbReference type="Proteomes" id="UP000886886">
    <property type="component" value="Unassembled WGS sequence"/>
</dbReference>
<reference evidence="1" key="2">
    <citation type="journal article" date="2021" name="PeerJ">
        <title>Extensive microbial diversity within the chicken gut microbiome revealed by metagenomics and culture.</title>
        <authorList>
            <person name="Gilroy R."/>
            <person name="Ravi A."/>
            <person name="Getino M."/>
            <person name="Pursley I."/>
            <person name="Horton D.L."/>
            <person name="Alikhan N.F."/>
            <person name="Baker D."/>
            <person name="Gharbi K."/>
            <person name="Hall N."/>
            <person name="Watson M."/>
            <person name="Adriaenssens E.M."/>
            <person name="Foster-Nyarko E."/>
            <person name="Jarju S."/>
            <person name="Secka A."/>
            <person name="Antonio M."/>
            <person name="Oren A."/>
            <person name="Chaudhuri R.R."/>
            <person name="La Ragione R."/>
            <person name="Hildebrand F."/>
            <person name="Pallen M.J."/>
        </authorList>
    </citation>
    <scope>NUCLEOTIDE SEQUENCE</scope>
    <source>
        <strain evidence="1">ChiSjej3B21-11622</strain>
    </source>
</reference>
<reference evidence="1" key="1">
    <citation type="submission" date="2020-10" db="EMBL/GenBank/DDBJ databases">
        <authorList>
            <person name="Gilroy R."/>
        </authorList>
    </citation>
    <scope>NUCLEOTIDE SEQUENCE</scope>
    <source>
        <strain evidence="1">ChiSjej3B21-11622</strain>
    </source>
</reference>
<dbReference type="EMBL" id="DVFT01000067">
    <property type="protein sequence ID" value="HIQ95809.1"/>
    <property type="molecule type" value="Genomic_DNA"/>
</dbReference>
<comment type="caution">
    <text evidence="1">The sequence shown here is derived from an EMBL/GenBank/DDBJ whole genome shotgun (WGS) entry which is preliminary data.</text>
</comment>
<evidence type="ECO:0000313" key="2">
    <source>
        <dbReference type="Proteomes" id="UP000886886"/>
    </source>
</evidence>
<proteinExistence type="predicted"/>